<dbReference type="Gene3D" id="1.10.443.10">
    <property type="entry name" value="Intergrase catalytic core"/>
    <property type="match status" value="1"/>
</dbReference>
<evidence type="ECO:0000313" key="8">
    <source>
        <dbReference type="Proteomes" id="UP000325743"/>
    </source>
</evidence>
<evidence type="ECO:0000256" key="1">
    <source>
        <dbReference type="ARBA" id="ARBA00008857"/>
    </source>
</evidence>
<dbReference type="InterPro" id="IPR046668">
    <property type="entry name" value="DUF6538"/>
</dbReference>
<name>A0A5P3VN39_9BURK</name>
<dbReference type="PANTHER" id="PTHR30349">
    <property type="entry name" value="PHAGE INTEGRASE-RELATED"/>
    <property type="match status" value="1"/>
</dbReference>
<dbReference type="InterPro" id="IPR010998">
    <property type="entry name" value="Integrase_recombinase_N"/>
</dbReference>
<keyword evidence="4" id="KW-0233">DNA recombination</keyword>
<dbReference type="GO" id="GO:0003677">
    <property type="term" value="F:DNA binding"/>
    <property type="evidence" value="ECO:0007669"/>
    <property type="project" value="UniProtKB-KW"/>
</dbReference>
<evidence type="ECO:0000256" key="3">
    <source>
        <dbReference type="ARBA" id="ARBA00023125"/>
    </source>
</evidence>
<dbReference type="InterPro" id="IPR011010">
    <property type="entry name" value="DNA_brk_join_enz"/>
</dbReference>
<evidence type="ECO:0000256" key="4">
    <source>
        <dbReference type="ARBA" id="ARBA00023172"/>
    </source>
</evidence>
<dbReference type="PROSITE" id="PS51898">
    <property type="entry name" value="TYR_RECOMBINASE"/>
    <property type="match status" value="1"/>
</dbReference>
<evidence type="ECO:0000313" key="7">
    <source>
        <dbReference type="EMBL" id="QEZ46219.1"/>
    </source>
</evidence>
<protein>
    <recommendedName>
        <fullName evidence="6">Tyr recombinase domain-containing protein</fullName>
    </recommendedName>
</protein>
<evidence type="ECO:0000256" key="5">
    <source>
        <dbReference type="SAM" id="MobiDB-lite"/>
    </source>
</evidence>
<accession>A0A5P3VN39</accession>
<evidence type="ECO:0000256" key="2">
    <source>
        <dbReference type="ARBA" id="ARBA00022908"/>
    </source>
</evidence>
<reference evidence="7 8" key="1">
    <citation type="submission" date="2018-09" db="EMBL/GenBank/DDBJ databases">
        <title>Complete genome sequence of Cupriavidus oxalaticus T2, a bacterium capable of phenol tolerance and degradation.</title>
        <authorList>
            <person name="Yan J."/>
        </authorList>
    </citation>
    <scope>NUCLEOTIDE SEQUENCE [LARGE SCALE GENOMIC DNA]</scope>
    <source>
        <strain evidence="7 8">T2</strain>
    </source>
</reference>
<dbReference type="AlphaFoldDB" id="A0A5P3VN39"/>
<proteinExistence type="inferred from homology"/>
<dbReference type="EMBL" id="CP032519">
    <property type="protein sequence ID" value="QEZ46219.1"/>
    <property type="molecule type" value="Genomic_DNA"/>
</dbReference>
<gene>
    <name evidence="7" type="ORF">D2917_18240</name>
</gene>
<dbReference type="InterPro" id="IPR050090">
    <property type="entry name" value="Tyrosine_recombinase_XerCD"/>
</dbReference>
<dbReference type="RefSeq" id="WP_151071471.1">
    <property type="nucleotide sequence ID" value="NZ_CP032519.1"/>
</dbReference>
<evidence type="ECO:0000259" key="6">
    <source>
        <dbReference type="PROSITE" id="PS51898"/>
    </source>
</evidence>
<dbReference type="PANTHER" id="PTHR30349:SF41">
    <property type="entry name" value="INTEGRASE_RECOMBINASE PROTEIN MJ0367-RELATED"/>
    <property type="match status" value="1"/>
</dbReference>
<dbReference type="GO" id="GO:0015074">
    <property type="term" value="P:DNA integration"/>
    <property type="evidence" value="ECO:0007669"/>
    <property type="project" value="UniProtKB-KW"/>
</dbReference>
<comment type="similarity">
    <text evidence="1">Belongs to the 'phage' integrase family.</text>
</comment>
<dbReference type="SUPFAM" id="SSF56349">
    <property type="entry name" value="DNA breaking-rejoining enzymes"/>
    <property type="match status" value="1"/>
</dbReference>
<dbReference type="InterPro" id="IPR013762">
    <property type="entry name" value="Integrase-like_cat_sf"/>
</dbReference>
<dbReference type="InterPro" id="IPR002104">
    <property type="entry name" value="Integrase_catalytic"/>
</dbReference>
<keyword evidence="3" id="KW-0238">DNA-binding</keyword>
<feature type="region of interest" description="Disordered" evidence="5">
    <location>
        <begin position="127"/>
        <end position="150"/>
    </location>
</feature>
<organism evidence="7 8">
    <name type="scientific">Cupriavidus oxalaticus</name>
    <dbReference type="NCBI Taxonomy" id="96344"/>
    <lineage>
        <taxon>Bacteria</taxon>
        <taxon>Pseudomonadati</taxon>
        <taxon>Pseudomonadota</taxon>
        <taxon>Betaproteobacteria</taxon>
        <taxon>Burkholderiales</taxon>
        <taxon>Burkholderiaceae</taxon>
        <taxon>Cupriavidus</taxon>
    </lineage>
</organism>
<feature type="domain" description="Tyr recombinase" evidence="6">
    <location>
        <begin position="251"/>
        <end position="443"/>
    </location>
</feature>
<dbReference type="GO" id="GO:0006310">
    <property type="term" value="P:DNA recombination"/>
    <property type="evidence" value="ECO:0007669"/>
    <property type="project" value="UniProtKB-KW"/>
</dbReference>
<sequence>MATHLTRRGSIYYLRRRIPLHLTEQYNGKREITRSLGTKSRPEAERLARAISVELDREWQAASEAAAMTAEGKGKPKIDPRYYDLAGAYELAELEEQHAAEVDELHADADRLEKLLAIVERRREQASAGNASKAATISAEARKPRSGAKGNSVSLESVIELWRRDRQPTAKTVDAVTRAVREAGDPDIHAVSRQVVIAMRDKWIEAGNSVATVNKKIGFIRLLLGIAKSRGMIDSNPAEGAELPPPKRAVELRKPYDPEQAEAVMAATAAMQATDPAMYWLPRLARWTGARLNELHQLRVEDVQERDGHPGLLLTNEGEHADGVAMALKNDGSRRWVPLAGPVLGFAMWAKGRTGPLFPAKANKYGNVSDSFSKRYGKLLRNVVKITDKRVTFHSWRHGFADMCRHAGVSAEVRMALMGHAEGGGAAAAYGAGDGLPPAMLIDGIKRINGDSA</sequence>
<dbReference type="Pfam" id="PF20172">
    <property type="entry name" value="DUF6538"/>
    <property type="match status" value="1"/>
</dbReference>
<dbReference type="Proteomes" id="UP000325743">
    <property type="component" value="Chromosome 2"/>
</dbReference>
<keyword evidence="2" id="KW-0229">DNA integration</keyword>
<dbReference type="Gene3D" id="1.10.150.130">
    <property type="match status" value="1"/>
</dbReference>
<dbReference type="Pfam" id="PF00589">
    <property type="entry name" value="Phage_integrase"/>
    <property type="match status" value="1"/>
</dbReference>